<evidence type="ECO:0000256" key="4">
    <source>
        <dbReference type="ARBA" id="ARBA00022568"/>
    </source>
</evidence>
<evidence type="ECO:0000256" key="9">
    <source>
        <dbReference type="ARBA" id="ARBA00022989"/>
    </source>
</evidence>
<evidence type="ECO:0000256" key="10">
    <source>
        <dbReference type="ARBA" id="ARBA00023065"/>
    </source>
</evidence>
<comment type="subcellular location">
    <subcellularLocation>
        <location evidence="1">Endomembrane system</location>
        <topology evidence="1">Multi-pass membrane protein</topology>
    </subcellularLocation>
</comment>
<dbReference type="InterPro" id="IPR051171">
    <property type="entry name" value="CaCA"/>
</dbReference>
<keyword evidence="4" id="KW-0109">Calcium transport</keyword>
<evidence type="ECO:0000256" key="11">
    <source>
        <dbReference type="ARBA" id="ARBA00023136"/>
    </source>
</evidence>
<evidence type="ECO:0000313" key="14">
    <source>
        <dbReference type="EMBL" id="WAR00129.1"/>
    </source>
</evidence>
<dbReference type="InterPro" id="IPR038081">
    <property type="entry name" value="CalX-like_sf"/>
</dbReference>
<dbReference type="Pfam" id="PF01699">
    <property type="entry name" value="Na_Ca_ex"/>
    <property type="match status" value="3"/>
</dbReference>
<keyword evidence="6" id="KW-0732">Signal</keyword>
<feature type="transmembrane region" description="Helical" evidence="12">
    <location>
        <begin position="138"/>
        <end position="161"/>
    </location>
</feature>
<protein>
    <submittedName>
        <fullName evidence="14">NAC1-like protein</fullName>
    </submittedName>
</protein>
<accession>A0ABY7DSS5</accession>
<feature type="transmembrane region" description="Helical" evidence="12">
    <location>
        <begin position="282"/>
        <end position="306"/>
    </location>
</feature>
<keyword evidence="3" id="KW-0050">Antiport</keyword>
<dbReference type="Proteomes" id="UP001164746">
    <property type="component" value="Chromosome 3"/>
</dbReference>
<evidence type="ECO:0000256" key="3">
    <source>
        <dbReference type="ARBA" id="ARBA00022449"/>
    </source>
</evidence>
<organism evidence="14 15">
    <name type="scientific">Mya arenaria</name>
    <name type="common">Soft-shell clam</name>
    <dbReference type="NCBI Taxonomy" id="6604"/>
    <lineage>
        <taxon>Eukaryota</taxon>
        <taxon>Metazoa</taxon>
        <taxon>Spiralia</taxon>
        <taxon>Lophotrochozoa</taxon>
        <taxon>Mollusca</taxon>
        <taxon>Bivalvia</taxon>
        <taxon>Autobranchia</taxon>
        <taxon>Heteroconchia</taxon>
        <taxon>Euheterodonta</taxon>
        <taxon>Imparidentia</taxon>
        <taxon>Neoheterodontei</taxon>
        <taxon>Myida</taxon>
        <taxon>Myoidea</taxon>
        <taxon>Myidae</taxon>
        <taxon>Mya</taxon>
    </lineage>
</organism>
<keyword evidence="8" id="KW-0106">Calcium</keyword>
<keyword evidence="2" id="KW-0813">Transport</keyword>
<evidence type="ECO:0000256" key="8">
    <source>
        <dbReference type="ARBA" id="ARBA00022837"/>
    </source>
</evidence>
<keyword evidence="11 12" id="KW-0472">Membrane</keyword>
<dbReference type="SMART" id="SM00237">
    <property type="entry name" value="Calx_beta"/>
    <property type="match status" value="1"/>
</dbReference>
<keyword evidence="7" id="KW-0677">Repeat</keyword>
<sequence length="1026" mass="113551">MSITIKTVYENGYVVEELPDNDTEPCSSWILLPAENLWNPVLRGFLYVICIAYFFIGIAIASDIFMSSIEVITSKKRKLVRWDKQKNTKVEIEVLVWNETVANLTLMALGSSAPEILLATLETLLSLVSGETEPQDSLGTFTIIGSAAFNLLVITSICIVSVPPPDPKKIREFSVFIMTASWSIWAYVWMLLVVKYITPDVIDPWEAWVTLAYMPIFVFLAYCQHNSWWCKKSKVDQGDDLKSTDYKRGYVVEFKDSENDTHCESWVLFPAENLWHEGIRGFLYILCMIYFFVGIAIGSDIFMNAIECLTSKEREVSRWDNEKQEVVKFRVRIWNETVANLTLMALGSSAPEILLATIENILILAGGHTEEVKDSLGTFTIIGSAAFNLLVITSVCIVSVPKNNVKHIQEFGVFMTTAIWSLLAYVWMLVVVQFITPGVISPWEAWVTLAMMPIFVFMSYMQHIGWCGSLCKDNSVNDDQHMRILNQRGRAGSFTGHIIPGKELRVLEAEKHAHASRLSVVSLHSDIYRLKKNGRDDAESDTVIEMTENRGHMEDKERPSHNTAQPFTRASNVTENAGSTALAHATFRHAVVRSLTGQKPRGVPKKTMADVVQTAITLEKRKQEGKAPEGDLLGKFTFSSDRYAVLESAGFLEVDILFHRNIPQAGAANAATSKNVPNGNAGLGNGKVLPNLDAVPGIVSIEYETREASARAGKDFRFIGDSLVFKESEYKKTISVPIINDNQFENDVTFYIVLKNPTGGAGIGDPSVATVTIVDDDEPGEFQFEQDHCMADLSAGKLNTKVTREHGFDGNGPKNFIIVLKNPSLGAKIGTRSAIVCNITKDELGDRLADVVSEAEEETTWRGQFVSAMTVGGGSDDDGNDTDPTWFDYFMHFLTFFWKLMGACVPPTKYLGLPTSITGITIIALGTSLPDTFASRSAAQQDENADAAVGNVTGSNCVNVFLGLGIPWVMSTMYHLAKGTEFRVQSDNLTQSVIVFSTVGAICIIVLLLRRKLVDKLSSTLLQSIE</sequence>
<proteinExistence type="predicted"/>
<evidence type="ECO:0000256" key="12">
    <source>
        <dbReference type="SAM" id="Phobius"/>
    </source>
</evidence>
<evidence type="ECO:0000313" key="15">
    <source>
        <dbReference type="Proteomes" id="UP001164746"/>
    </source>
</evidence>
<dbReference type="PANTHER" id="PTHR11878:SF70">
    <property type="entry name" value="CALX-BETA DOMAIN-CONTAINING PROTEIN"/>
    <property type="match status" value="1"/>
</dbReference>
<dbReference type="InterPro" id="IPR044880">
    <property type="entry name" value="NCX_ion-bd_dom_sf"/>
</dbReference>
<feature type="transmembrane region" description="Helical" evidence="12">
    <location>
        <begin position="441"/>
        <end position="460"/>
    </location>
</feature>
<name>A0ABY7DSS5_MYAAR</name>
<evidence type="ECO:0000256" key="1">
    <source>
        <dbReference type="ARBA" id="ARBA00004127"/>
    </source>
</evidence>
<keyword evidence="9 12" id="KW-1133">Transmembrane helix</keyword>
<dbReference type="Gene3D" id="1.20.1420.30">
    <property type="entry name" value="NCX, central ion-binding region"/>
    <property type="match status" value="3"/>
</dbReference>
<feature type="transmembrane region" description="Helical" evidence="12">
    <location>
        <begin position="957"/>
        <end position="977"/>
    </location>
</feature>
<keyword evidence="15" id="KW-1185">Reference proteome</keyword>
<dbReference type="Pfam" id="PF03160">
    <property type="entry name" value="Calx-beta"/>
    <property type="match status" value="1"/>
</dbReference>
<dbReference type="InterPro" id="IPR004837">
    <property type="entry name" value="NaCa_Exmemb"/>
</dbReference>
<keyword evidence="5 12" id="KW-0812">Transmembrane</keyword>
<feature type="transmembrane region" description="Helical" evidence="12">
    <location>
        <begin position="412"/>
        <end position="435"/>
    </location>
</feature>
<dbReference type="SUPFAM" id="SSF141072">
    <property type="entry name" value="CalX-like"/>
    <property type="match status" value="1"/>
</dbReference>
<feature type="transmembrane region" description="Helical" evidence="12">
    <location>
        <begin position="45"/>
        <end position="73"/>
    </location>
</feature>
<feature type="transmembrane region" description="Helical" evidence="12">
    <location>
        <begin position="205"/>
        <end position="223"/>
    </location>
</feature>
<keyword evidence="10" id="KW-0406">Ion transport</keyword>
<evidence type="ECO:0000259" key="13">
    <source>
        <dbReference type="SMART" id="SM00237"/>
    </source>
</evidence>
<dbReference type="PANTHER" id="PTHR11878">
    <property type="entry name" value="SODIUM/CALCIUM EXCHANGER"/>
    <property type="match status" value="1"/>
</dbReference>
<feature type="transmembrane region" description="Helical" evidence="12">
    <location>
        <begin position="379"/>
        <end position="400"/>
    </location>
</feature>
<dbReference type="InterPro" id="IPR003644">
    <property type="entry name" value="Calx_beta"/>
</dbReference>
<dbReference type="Gene3D" id="2.60.40.2030">
    <property type="match status" value="1"/>
</dbReference>
<feature type="transmembrane region" description="Helical" evidence="12">
    <location>
        <begin position="989"/>
        <end position="1009"/>
    </location>
</feature>
<gene>
    <name evidence="14" type="ORF">MAR_024501</name>
</gene>
<dbReference type="EMBL" id="CP111014">
    <property type="protein sequence ID" value="WAR00129.1"/>
    <property type="molecule type" value="Genomic_DNA"/>
</dbReference>
<reference evidence="14" key="1">
    <citation type="submission" date="2022-11" db="EMBL/GenBank/DDBJ databases">
        <title>Centuries of genome instability and evolution in soft-shell clam transmissible cancer (bioRxiv).</title>
        <authorList>
            <person name="Hart S.F.M."/>
            <person name="Yonemitsu M.A."/>
            <person name="Giersch R.M."/>
            <person name="Beal B.F."/>
            <person name="Arriagada G."/>
            <person name="Davis B.W."/>
            <person name="Ostrander E.A."/>
            <person name="Goff S.P."/>
            <person name="Metzger M.J."/>
        </authorList>
    </citation>
    <scope>NUCLEOTIDE SEQUENCE</scope>
    <source>
        <strain evidence="14">MELC-2E11</strain>
        <tissue evidence="14">Siphon/mantle</tissue>
    </source>
</reference>
<evidence type="ECO:0000256" key="6">
    <source>
        <dbReference type="ARBA" id="ARBA00022729"/>
    </source>
</evidence>
<feature type="domain" description="Calx-beta" evidence="13">
    <location>
        <begin position="623"/>
        <end position="755"/>
    </location>
</feature>
<evidence type="ECO:0000256" key="5">
    <source>
        <dbReference type="ARBA" id="ARBA00022692"/>
    </source>
</evidence>
<evidence type="ECO:0000256" key="2">
    <source>
        <dbReference type="ARBA" id="ARBA00022448"/>
    </source>
</evidence>
<evidence type="ECO:0000256" key="7">
    <source>
        <dbReference type="ARBA" id="ARBA00022737"/>
    </source>
</evidence>
<feature type="transmembrane region" description="Helical" evidence="12">
    <location>
        <begin position="173"/>
        <end position="193"/>
    </location>
</feature>